<gene>
    <name evidence="1" type="ORF">S7711_11255</name>
</gene>
<evidence type="ECO:0000313" key="2">
    <source>
        <dbReference type="Proteomes" id="UP000028045"/>
    </source>
</evidence>
<evidence type="ECO:0000313" key="1">
    <source>
        <dbReference type="EMBL" id="KEY69341.1"/>
    </source>
</evidence>
<dbReference type="Proteomes" id="UP000028045">
    <property type="component" value="Unassembled WGS sequence"/>
</dbReference>
<protein>
    <submittedName>
        <fullName evidence="1">Uncharacterized protein</fullName>
    </submittedName>
</protein>
<dbReference type="PANTHER" id="PTHR40619">
    <property type="entry name" value="FUNGAL STAND N-TERMINAL GOODBYE DOMAIN-CONTAINING PROTEIN"/>
    <property type="match status" value="1"/>
</dbReference>
<dbReference type="OrthoDB" id="10286233at2759"/>
<dbReference type="EMBL" id="KL648533">
    <property type="protein sequence ID" value="KEY69341.1"/>
    <property type="molecule type" value="Genomic_DNA"/>
</dbReference>
<name>A0A084AVL2_STACB</name>
<organism evidence="1 2">
    <name type="scientific">Stachybotrys chartarum (strain CBS 109288 / IBT 7711)</name>
    <name type="common">Toxic black mold</name>
    <name type="synonym">Stilbospora chartarum</name>
    <dbReference type="NCBI Taxonomy" id="1280523"/>
    <lineage>
        <taxon>Eukaryota</taxon>
        <taxon>Fungi</taxon>
        <taxon>Dikarya</taxon>
        <taxon>Ascomycota</taxon>
        <taxon>Pezizomycotina</taxon>
        <taxon>Sordariomycetes</taxon>
        <taxon>Hypocreomycetidae</taxon>
        <taxon>Hypocreales</taxon>
        <taxon>Stachybotryaceae</taxon>
        <taxon>Stachybotrys</taxon>
    </lineage>
</organism>
<dbReference type="HOGENOM" id="CLU_1230611_0_0_1"/>
<dbReference type="AlphaFoldDB" id="A0A084AVL2"/>
<sequence>MESNGMIEAFNRDMETAARFDMPQGEIDRFHRVACCGGVIRWLAFRTAHVCVLRDPQSMPPDGSLSLMSKYCSKLWKLYKDMGMAPLAYFCGPPGRDPLDMTRSLTMQLLQVVTSSDISPPDEPSRFIQRVMDGDLIRAMASFTQLSQILPRSQKVTILIDGAYRFDQGQSAVEMQMAMQFLDEIVRRRSATNRGGFFKVLLTNPSAWEQRGWGLEFIQVNISYL</sequence>
<keyword evidence="2" id="KW-1185">Reference proteome</keyword>
<reference evidence="1 2" key="1">
    <citation type="journal article" date="2014" name="BMC Genomics">
        <title>Comparative genome sequencing reveals chemotype-specific gene clusters in the toxigenic black mold Stachybotrys.</title>
        <authorList>
            <person name="Semeiks J."/>
            <person name="Borek D."/>
            <person name="Otwinowski Z."/>
            <person name="Grishin N.V."/>
        </authorList>
    </citation>
    <scope>NUCLEOTIDE SEQUENCE [LARGE SCALE GENOMIC DNA]</scope>
    <source>
        <strain evidence="2">CBS 109288 / IBT 7711</strain>
    </source>
</reference>
<proteinExistence type="predicted"/>
<dbReference type="PANTHER" id="PTHR40619:SF3">
    <property type="entry name" value="FUNGAL STAND N-TERMINAL GOODBYE DOMAIN-CONTAINING PROTEIN"/>
    <property type="match status" value="1"/>
</dbReference>
<accession>A0A084AVL2</accession>